<feature type="signal peptide" evidence="2">
    <location>
        <begin position="1"/>
        <end position="30"/>
    </location>
</feature>
<gene>
    <name evidence="3" type="ORF">DVH21_08060</name>
</gene>
<dbReference type="RefSeq" id="WP_114919179.1">
    <property type="nucleotide sequence ID" value="NZ_CP031263.1"/>
</dbReference>
<reference evidence="3 4" key="1">
    <citation type="submission" date="2018-07" db="EMBL/GenBank/DDBJ databases">
        <authorList>
            <person name="Ye Y."/>
        </authorList>
    </citation>
    <scope>NUCLEOTIDE SEQUENCE [LARGE SCALE GENOMIC DNA]</scope>
    <source>
        <strain evidence="4">H14(2018)</strain>
    </source>
</reference>
<name>A0A6N3JVL5_9ACTN</name>
<evidence type="ECO:0000256" key="2">
    <source>
        <dbReference type="SAM" id="SignalP"/>
    </source>
</evidence>
<accession>A0A6N3JVL5</accession>
<protein>
    <submittedName>
        <fullName evidence="3">Uncharacterized protein</fullName>
    </submittedName>
</protein>
<feature type="compositionally biased region" description="Low complexity" evidence="1">
    <location>
        <begin position="31"/>
        <end position="48"/>
    </location>
</feature>
<reference evidence="3 4" key="2">
    <citation type="submission" date="2018-08" db="EMBL/GenBank/DDBJ databases">
        <title>Streptomyces kandeliansis sp. nov., an endophytic bacterium isolated from mangrove plant.</title>
        <authorList>
            <person name="Wang R."/>
        </authorList>
    </citation>
    <scope>NUCLEOTIDE SEQUENCE [LARGE SCALE GENOMIC DNA]</scope>
    <source>
        <strain evidence="4">H14(2018)</strain>
    </source>
</reference>
<proteinExistence type="predicted"/>
<feature type="region of interest" description="Disordered" evidence="1">
    <location>
        <begin position="28"/>
        <end position="61"/>
    </location>
</feature>
<sequence>MISVMPPSHRAFTFLSALLLAGSTSCTSHDASPTSQASPSQPASTVSSLPTAEAPQVLSVPPVTSDEISRAVYTAKTQRMDATMRGEAHAGQQYALDAACTSATPGKVIKYELLSSKSNSTALVASGELPCDGHAIKNVTPLPATAIQISLGPDLADVTSAYAIITPST</sequence>
<dbReference type="Proteomes" id="UP000253958">
    <property type="component" value="Chromosome"/>
</dbReference>
<feature type="chain" id="PRO_5039610274" evidence="2">
    <location>
        <begin position="31"/>
        <end position="169"/>
    </location>
</feature>
<organism evidence="3 4">
    <name type="scientific">Micromonospora aurantiaca</name>
    <name type="common">nom. illeg.</name>
    <dbReference type="NCBI Taxonomy" id="47850"/>
    <lineage>
        <taxon>Bacteria</taxon>
        <taxon>Bacillati</taxon>
        <taxon>Actinomycetota</taxon>
        <taxon>Actinomycetes</taxon>
        <taxon>Micromonosporales</taxon>
        <taxon>Micromonosporaceae</taxon>
        <taxon>Micromonospora</taxon>
    </lineage>
</organism>
<evidence type="ECO:0000313" key="3">
    <source>
        <dbReference type="EMBL" id="AXH89888.1"/>
    </source>
</evidence>
<keyword evidence="2" id="KW-0732">Signal</keyword>
<evidence type="ECO:0000313" key="4">
    <source>
        <dbReference type="Proteomes" id="UP000253958"/>
    </source>
</evidence>
<dbReference type="EMBL" id="CP031263">
    <property type="protein sequence ID" value="AXH89888.1"/>
    <property type="molecule type" value="Genomic_DNA"/>
</dbReference>
<evidence type="ECO:0000256" key="1">
    <source>
        <dbReference type="SAM" id="MobiDB-lite"/>
    </source>
</evidence>
<dbReference type="AlphaFoldDB" id="A0A6N3JVL5"/>